<reference evidence="5 6" key="1">
    <citation type="journal article" date="2014" name="Nat. Genet.">
        <title>Genome and transcriptome of the porcine whipworm Trichuris suis.</title>
        <authorList>
            <person name="Jex A.R."/>
            <person name="Nejsum P."/>
            <person name="Schwarz E.M."/>
            <person name="Hu L."/>
            <person name="Young N.D."/>
            <person name="Hall R.S."/>
            <person name="Korhonen P.K."/>
            <person name="Liao S."/>
            <person name="Thamsborg S."/>
            <person name="Xia J."/>
            <person name="Xu P."/>
            <person name="Wang S."/>
            <person name="Scheerlinck J.P."/>
            <person name="Hofmann A."/>
            <person name="Sternberg P.W."/>
            <person name="Wang J."/>
            <person name="Gasser R.B."/>
        </authorList>
    </citation>
    <scope>NUCLEOTIDE SEQUENCE [LARGE SCALE GENOMIC DNA]</scope>
    <source>
        <strain evidence="5">DCEP-RM93F</strain>
        <strain evidence="4">DCEP-RM93M</strain>
    </source>
</reference>
<dbReference type="SUPFAM" id="SSF49354">
    <property type="entry name" value="PapD-like"/>
    <property type="match status" value="1"/>
</dbReference>
<dbReference type="InterPro" id="IPR000535">
    <property type="entry name" value="MSP_dom"/>
</dbReference>
<keyword evidence="1" id="KW-0206">Cytoskeleton</keyword>
<comment type="function">
    <text evidence="1">Central component in molecular interactions underlying sperm crawling. Forms an extensive filament system that extends from sperm villipoda, along the leading edge of the pseudopod.</text>
</comment>
<organism evidence="5">
    <name type="scientific">Trichuris suis</name>
    <name type="common">pig whipworm</name>
    <dbReference type="NCBI Taxonomy" id="68888"/>
    <lineage>
        <taxon>Eukaryota</taxon>
        <taxon>Metazoa</taxon>
        <taxon>Ecdysozoa</taxon>
        <taxon>Nematoda</taxon>
        <taxon>Enoplea</taxon>
        <taxon>Dorylaimia</taxon>
        <taxon>Trichinellida</taxon>
        <taxon>Trichuridae</taxon>
        <taxon>Trichuris</taxon>
    </lineage>
</organism>
<dbReference type="InterPro" id="IPR008962">
    <property type="entry name" value="PapD-like_sf"/>
</dbReference>
<dbReference type="Proteomes" id="UP000030764">
    <property type="component" value="Unassembled WGS sequence"/>
</dbReference>
<dbReference type="OrthoDB" id="5915816at2759"/>
<feature type="region of interest" description="Disordered" evidence="2">
    <location>
        <begin position="156"/>
        <end position="176"/>
    </location>
</feature>
<gene>
    <name evidence="4" type="ORF">M513_10562</name>
    <name evidence="5" type="ORF">M514_10562</name>
</gene>
<dbReference type="PROSITE" id="PS50202">
    <property type="entry name" value="MSP"/>
    <property type="match status" value="1"/>
</dbReference>
<proteinExistence type="predicted"/>
<evidence type="ECO:0000256" key="1">
    <source>
        <dbReference type="RuleBase" id="RU003425"/>
    </source>
</evidence>
<dbReference type="Gene3D" id="2.60.40.10">
    <property type="entry name" value="Immunoglobulins"/>
    <property type="match status" value="1"/>
</dbReference>
<evidence type="ECO:0000256" key="2">
    <source>
        <dbReference type="SAM" id="MobiDB-lite"/>
    </source>
</evidence>
<dbReference type="Proteomes" id="UP000030758">
    <property type="component" value="Unassembled WGS sequence"/>
</dbReference>
<dbReference type="InterPro" id="IPR013783">
    <property type="entry name" value="Ig-like_fold"/>
</dbReference>
<dbReference type="SMR" id="A0A085NPR5"/>
<dbReference type="EMBL" id="KL367482">
    <property type="protein sequence ID" value="KFD71461.1"/>
    <property type="molecule type" value="Genomic_DNA"/>
</dbReference>
<feature type="compositionally biased region" description="Acidic residues" evidence="2">
    <location>
        <begin position="165"/>
        <end position="176"/>
    </location>
</feature>
<dbReference type="Pfam" id="PF00635">
    <property type="entry name" value="Motile_Sperm"/>
    <property type="match status" value="1"/>
</dbReference>
<dbReference type="AlphaFoldDB" id="A0A085NPR5"/>
<dbReference type="EMBL" id="KL363290">
    <property type="protein sequence ID" value="KFD48551.1"/>
    <property type="molecule type" value="Genomic_DNA"/>
</dbReference>
<protein>
    <recommendedName>
        <fullName evidence="1">Major sperm protein</fullName>
    </recommendedName>
</protein>
<feature type="domain" description="MSP" evidence="3">
    <location>
        <begin position="1"/>
        <end position="138"/>
    </location>
</feature>
<evidence type="ECO:0000259" key="3">
    <source>
        <dbReference type="PROSITE" id="PS50202"/>
    </source>
</evidence>
<keyword evidence="1" id="KW-0963">Cytoplasm</keyword>
<feature type="non-terminal residue" evidence="5">
    <location>
        <position position="176"/>
    </location>
</feature>
<accession>A0A085NPR5</accession>
<evidence type="ECO:0000313" key="4">
    <source>
        <dbReference type="EMBL" id="KFD48551.1"/>
    </source>
</evidence>
<keyword evidence="6" id="KW-1185">Reference proteome</keyword>
<evidence type="ECO:0000313" key="5">
    <source>
        <dbReference type="EMBL" id="KFD71461.1"/>
    </source>
</evidence>
<name>A0A085NPR5_9BILA</name>
<sequence length="176" mass="19522">MAEPSPESDVLNKVQVDCSSLRIVLSTEEDQVTKIRLCNPTDHVIAFKIKSTRPNLVTGTRPMGFVKPMRAGKLLIRFKKVPPDSQEFVPDRSSANTDHLTIVITVPPADANLEDPVVIWKGPNGPPKLQKRFMIPVEYVPPDSPDAIVLQTAAKAFDKKTDGGNEPEEEEMQRPK</sequence>
<evidence type="ECO:0000313" key="6">
    <source>
        <dbReference type="Proteomes" id="UP000030764"/>
    </source>
</evidence>